<dbReference type="RefSeq" id="WP_203584616.1">
    <property type="nucleotide sequence ID" value="NZ_JACOPV010000008.1"/>
</dbReference>
<dbReference type="EMBL" id="JACOPV010000008">
    <property type="protein sequence ID" value="MBM5458677.1"/>
    <property type="molecule type" value="Genomic_DNA"/>
</dbReference>
<proteinExistence type="predicted"/>
<comment type="caution">
    <text evidence="1">The sequence shown here is derived from an EMBL/GenBank/DDBJ whole genome shotgun (WGS) entry which is preliminary data.</text>
</comment>
<evidence type="ECO:0000313" key="1">
    <source>
        <dbReference type="EMBL" id="MBM5458677.1"/>
    </source>
</evidence>
<protein>
    <submittedName>
        <fullName evidence="1">Uncharacterized protein</fullName>
    </submittedName>
</protein>
<reference evidence="1 2" key="1">
    <citation type="submission" date="2020-08" db="EMBL/GenBank/DDBJ databases">
        <title>Description of novel Pseudomonas species.</title>
        <authorList>
            <person name="Duman M."/>
            <person name="Mulet M."/>
            <person name="Altun S."/>
            <person name="Saticioglu I.B."/>
            <person name="Lalucat J."/>
            <person name="Garcia-Valdes E."/>
        </authorList>
    </citation>
    <scope>NUCLEOTIDE SEQUENCE [LARGE SCALE GENOMIC DNA]</scope>
    <source>
        <strain evidence="1 2">P66</strain>
    </source>
</reference>
<organism evidence="1 2">
    <name type="scientific">Pseudomonas arcuscaelestis</name>
    <dbReference type="NCBI Taxonomy" id="2710591"/>
    <lineage>
        <taxon>Bacteria</taxon>
        <taxon>Pseudomonadati</taxon>
        <taxon>Pseudomonadota</taxon>
        <taxon>Gammaproteobacteria</taxon>
        <taxon>Pseudomonadales</taxon>
        <taxon>Pseudomonadaceae</taxon>
        <taxon>Pseudomonas</taxon>
    </lineage>
</organism>
<gene>
    <name evidence="1" type="ORF">H8F21_14000</name>
</gene>
<dbReference type="Proteomes" id="UP000745663">
    <property type="component" value="Unassembled WGS sequence"/>
</dbReference>
<name>A0ABS2BYJ0_9PSED</name>
<evidence type="ECO:0000313" key="2">
    <source>
        <dbReference type="Proteomes" id="UP000745663"/>
    </source>
</evidence>
<accession>A0ABS2BYJ0</accession>
<keyword evidence="2" id="KW-1185">Reference proteome</keyword>
<sequence>MDTYIGPTSFFTGGSTVIGDLVLSDFGWGGFDRTFEHFFAYGHLPDGQLLDAARNLASNDLPGWKEHHDTVFQHWVTTTLEVHEYPQCFRRFERHRDLDDEFYTSHRVNELNITVLRHESWPLISSPRLSDRRETEYAVRRFVDWHRGARQLGRPATPSDVEIDQTPGYTVVGVPPGGLDELCLEWPSASFEEAMVSILRHEANGATNLSLVGDGCGLDLEQLKGDAGTIIRYGIRKHGPDTPFHNFLQWYEVGGPSEDTHS</sequence>